<organism evidence="1">
    <name type="scientific">bioreactor metagenome</name>
    <dbReference type="NCBI Taxonomy" id="1076179"/>
    <lineage>
        <taxon>unclassified sequences</taxon>
        <taxon>metagenomes</taxon>
        <taxon>ecological metagenomes</taxon>
    </lineage>
</organism>
<sequence length="91" mass="10374">MIVFVIVHHGHGINPLFKKQVDSVGNSHYLHIGLFLFEKGKNEVVKTVVPYSQLFPFQIGDAFYVALFVGDNHQRRFLEHLCNVFNGGSLF</sequence>
<gene>
    <name evidence="1" type="ORF">SDC9_129813</name>
</gene>
<dbReference type="AlphaFoldDB" id="A0A645D0X2"/>
<reference evidence="1" key="1">
    <citation type="submission" date="2019-08" db="EMBL/GenBank/DDBJ databases">
        <authorList>
            <person name="Kucharzyk K."/>
            <person name="Murdoch R.W."/>
            <person name="Higgins S."/>
            <person name="Loffler F."/>
        </authorList>
    </citation>
    <scope>NUCLEOTIDE SEQUENCE</scope>
</reference>
<evidence type="ECO:0000313" key="1">
    <source>
        <dbReference type="EMBL" id="MPM82751.1"/>
    </source>
</evidence>
<name>A0A645D0X2_9ZZZZ</name>
<accession>A0A645D0X2</accession>
<protein>
    <submittedName>
        <fullName evidence="1">Uncharacterized protein</fullName>
    </submittedName>
</protein>
<comment type="caution">
    <text evidence="1">The sequence shown here is derived from an EMBL/GenBank/DDBJ whole genome shotgun (WGS) entry which is preliminary data.</text>
</comment>
<proteinExistence type="predicted"/>
<dbReference type="EMBL" id="VSSQ01031737">
    <property type="protein sequence ID" value="MPM82751.1"/>
    <property type="molecule type" value="Genomic_DNA"/>
</dbReference>